<dbReference type="RefSeq" id="WP_182386213.1">
    <property type="nucleotide sequence ID" value="NZ_CP059833.1"/>
</dbReference>
<evidence type="ECO:0000313" key="3">
    <source>
        <dbReference type="EMBL" id="QMV85391.1"/>
    </source>
</evidence>
<evidence type="ECO:0000313" key="4">
    <source>
        <dbReference type="Proteomes" id="UP000515570"/>
    </source>
</evidence>
<keyword evidence="4" id="KW-1185">Reference proteome</keyword>
<dbReference type="AlphaFoldDB" id="A0A7G5FFK0"/>
<dbReference type="InterPro" id="IPR010099">
    <property type="entry name" value="SDR39U1"/>
</dbReference>
<dbReference type="SUPFAM" id="SSF55961">
    <property type="entry name" value="Bet v1-like"/>
    <property type="match status" value="1"/>
</dbReference>
<dbReference type="EMBL" id="CP059833">
    <property type="protein sequence ID" value="QMV85391.1"/>
    <property type="molecule type" value="Genomic_DNA"/>
</dbReference>
<proteinExistence type="inferred from homology"/>
<dbReference type="InterPro" id="IPR023393">
    <property type="entry name" value="START-like_dom_sf"/>
</dbReference>
<organism evidence="3 4">
    <name type="scientific">Corynebacterium hindlerae</name>
    <dbReference type="NCBI Taxonomy" id="699041"/>
    <lineage>
        <taxon>Bacteria</taxon>
        <taxon>Bacillati</taxon>
        <taxon>Actinomycetota</taxon>
        <taxon>Actinomycetes</taxon>
        <taxon>Mycobacteriales</taxon>
        <taxon>Corynebacteriaceae</taxon>
        <taxon>Corynebacterium</taxon>
    </lineage>
</organism>
<dbReference type="InterPro" id="IPR001509">
    <property type="entry name" value="Epimerase_deHydtase"/>
</dbReference>
<dbReference type="Proteomes" id="UP000515570">
    <property type="component" value="Chromosome"/>
</dbReference>
<dbReference type="InterPro" id="IPR036291">
    <property type="entry name" value="NAD(P)-bd_dom_sf"/>
</dbReference>
<dbReference type="PANTHER" id="PTHR11092">
    <property type="entry name" value="SUGAR NUCLEOTIDE EPIMERASE RELATED"/>
    <property type="match status" value="1"/>
</dbReference>
<dbReference type="Gene3D" id="3.30.530.20">
    <property type="match status" value="1"/>
</dbReference>
<dbReference type="Gene3D" id="3.40.50.720">
    <property type="entry name" value="NAD(P)-binding Rossmann-like Domain"/>
    <property type="match status" value="1"/>
</dbReference>
<dbReference type="SUPFAM" id="SSF51735">
    <property type="entry name" value="NAD(P)-binding Rossmann-fold domains"/>
    <property type="match status" value="1"/>
</dbReference>
<name>A0A7G5FFK0_9CORY</name>
<accession>A0A7G5FFK0</accession>
<protein>
    <submittedName>
        <fullName evidence="3">TIGR01777 family protein</fullName>
    </submittedName>
</protein>
<evidence type="ECO:0000256" key="1">
    <source>
        <dbReference type="ARBA" id="ARBA00009353"/>
    </source>
</evidence>
<reference evidence="3 4" key="1">
    <citation type="submission" date="2020-07" db="EMBL/GenBank/DDBJ databases">
        <title>non toxigenic Corynebacterium sp. nov from a clinical source.</title>
        <authorList>
            <person name="Bernier A.-M."/>
            <person name="Bernard K."/>
        </authorList>
    </citation>
    <scope>NUCLEOTIDE SEQUENCE [LARGE SCALE GENOMIC DNA]</scope>
    <source>
        <strain evidence="4">NML 93-0612</strain>
    </source>
</reference>
<feature type="domain" description="NAD-dependent epimerase/dehydratase" evidence="2">
    <location>
        <begin position="147"/>
        <end position="347"/>
    </location>
</feature>
<evidence type="ECO:0000259" key="2">
    <source>
        <dbReference type="Pfam" id="PF01370"/>
    </source>
</evidence>
<comment type="similarity">
    <text evidence="1">Belongs to the NAD(P)-dependent epimerase/dehydratase family. SDR39U1 subfamily.</text>
</comment>
<dbReference type="PANTHER" id="PTHR11092:SF0">
    <property type="entry name" value="EPIMERASE FAMILY PROTEIN SDR39U1"/>
    <property type="match status" value="1"/>
</dbReference>
<gene>
    <name evidence="3" type="ORF">HW450_01100</name>
</gene>
<sequence>MSYTTTQFLPFDRATVWEYHTRKGAITRLSPPFLPMTPVRQANSLADGTTIFSLPAGLKWIARHDITAYRGGRQFADECVSAPFKAFAQWRHVHRFADAEGGCTVTDFVDTRVPSATVRATFAYRQAQLLGDLTTAARLDTRPLTVAMTGSRGLVGRALSAFLSTMGVTVVQLVRGNVKEGQRHWNPHAPAADLLDGVDALIHLAGEPIGGRFTDSHKALLVESRVEPTAKLADLVSRSETCQAMISASAVGFYGPSCGGDASVTDDSPAGSGFLADLVQQWEASAATCTKRTVLMRTGLVLSGRGGLLPVFKALFSTGLGGPLGTGEQWMSWVAIDDLLDMYATALFSSISGPVNAVAPQPVRNSEFAECLAKELRRPALLNVPSFGPKLLLGKEGATELALADQRVATSFEQFRFPALSEALAHELGGHRA</sequence>
<dbReference type="Pfam" id="PF01370">
    <property type="entry name" value="Epimerase"/>
    <property type="match status" value="1"/>
</dbReference>
<dbReference type="CDD" id="cd07820">
    <property type="entry name" value="SRPBCC_3"/>
    <property type="match status" value="1"/>
</dbReference>
<dbReference type="NCBIfam" id="TIGR01777">
    <property type="entry name" value="yfcH"/>
    <property type="match status" value="1"/>
</dbReference>